<accession>J6EZS6</accession>
<dbReference type="AlphaFoldDB" id="J6EZS6"/>
<evidence type="ECO:0000313" key="2">
    <source>
        <dbReference type="EMBL" id="EJT50169.1"/>
    </source>
</evidence>
<protein>
    <submittedName>
        <fullName evidence="2">Uncharacterized protein</fullName>
    </submittedName>
</protein>
<feature type="signal peptide" evidence="1">
    <location>
        <begin position="1"/>
        <end position="17"/>
    </location>
</feature>
<dbReference type="VEuPathDB" id="FungiDB:A1Q1_00636"/>
<dbReference type="KEGG" id="tasa:A1Q1_00636"/>
<dbReference type="RefSeq" id="XP_014181426.1">
    <property type="nucleotide sequence ID" value="XM_014325951.1"/>
</dbReference>
<name>J6EZS6_TRIAS</name>
<feature type="chain" id="PRO_5003788114" evidence="1">
    <location>
        <begin position="18"/>
        <end position="135"/>
    </location>
</feature>
<evidence type="ECO:0000313" key="3">
    <source>
        <dbReference type="Proteomes" id="UP000002748"/>
    </source>
</evidence>
<keyword evidence="1" id="KW-0732">Signal</keyword>
<organism evidence="2 3">
    <name type="scientific">Trichosporon asahii var. asahii (strain ATCC 90039 / CBS 2479 / JCM 2466 / KCTC 7840 / NBRC 103889/ NCYC 2677 / UAMH 7654)</name>
    <name type="common">Yeast</name>
    <dbReference type="NCBI Taxonomy" id="1186058"/>
    <lineage>
        <taxon>Eukaryota</taxon>
        <taxon>Fungi</taxon>
        <taxon>Dikarya</taxon>
        <taxon>Basidiomycota</taxon>
        <taxon>Agaricomycotina</taxon>
        <taxon>Tremellomycetes</taxon>
        <taxon>Trichosporonales</taxon>
        <taxon>Trichosporonaceae</taxon>
        <taxon>Trichosporon</taxon>
    </lineage>
</organism>
<comment type="caution">
    <text evidence="2">The sequence shown here is derived from an EMBL/GenBank/DDBJ whole genome shotgun (WGS) entry which is preliminary data.</text>
</comment>
<reference evidence="2 3" key="1">
    <citation type="journal article" date="2012" name="Eukaryot. Cell">
        <title>Draft genome sequence of CBS 2479, the standard type strain of Trichosporon asahii.</title>
        <authorList>
            <person name="Yang R.Y."/>
            <person name="Li H.T."/>
            <person name="Zhu H."/>
            <person name="Zhou G.P."/>
            <person name="Wang M."/>
            <person name="Wang L."/>
        </authorList>
    </citation>
    <scope>NUCLEOTIDE SEQUENCE [LARGE SCALE GENOMIC DNA]</scope>
    <source>
        <strain evidence="3">ATCC 90039 / CBS 2479 / JCM 2466 / KCTC 7840 / NCYC 2677 / UAMH 7654</strain>
    </source>
</reference>
<proteinExistence type="predicted"/>
<dbReference type="GeneID" id="25984150"/>
<dbReference type="EMBL" id="ALBS01000126">
    <property type="protein sequence ID" value="EJT50169.1"/>
    <property type="molecule type" value="Genomic_DNA"/>
</dbReference>
<dbReference type="Proteomes" id="UP000002748">
    <property type="component" value="Unassembled WGS sequence"/>
</dbReference>
<dbReference type="HOGENOM" id="CLU_1887218_0_0_1"/>
<gene>
    <name evidence="2" type="ORF">A1Q1_00636</name>
</gene>
<evidence type="ECO:0000256" key="1">
    <source>
        <dbReference type="SAM" id="SignalP"/>
    </source>
</evidence>
<sequence length="135" mass="12960">MLKSLVLLSVLAIGATAQFEGIDGLTALPKECESQCAAVEAVAPQCVNMDNKCLEAVCAPCLDCAKMGAMYDTLVQSCQYLGLGGGGASGSASGSAGVSSASPLLPGADADNSGAAGLVASAAGIGAAALLAACF</sequence>